<reference evidence="2 3" key="1">
    <citation type="journal article" date="2012" name="Science">
        <title>The Paleozoic origin of enzymatic lignin decomposition reconstructed from 31 fungal genomes.</title>
        <authorList>
            <person name="Floudas D."/>
            <person name="Binder M."/>
            <person name="Riley R."/>
            <person name="Barry K."/>
            <person name="Blanchette R.A."/>
            <person name="Henrissat B."/>
            <person name="Martinez A.T."/>
            <person name="Otillar R."/>
            <person name="Spatafora J.W."/>
            <person name="Yadav J.S."/>
            <person name="Aerts A."/>
            <person name="Benoit I."/>
            <person name="Boyd A."/>
            <person name="Carlson A."/>
            <person name="Copeland A."/>
            <person name="Coutinho P.M."/>
            <person name="de Vries R.P."/>
            <person name="Ferreira P."/>
            <person name="Findley K."/>
            <person name="Foster B."/>
            <person name="Gaskell J."/>
            <person name="Glotzer D."/>
            <person name="Gorecki P."/>
            <person name="Heitman J."/>
            <person name="Hesse C."/>
            <person name="Hori C."/>
            <person name="Igarashi K."/>
            <person name="Jurgens J.A."/>
            <person name="Kallen N."/>
            <person name="Kersten P."/>
            <person name="Kohler A."/>
            <person name="Kuees U."/>
            <person name="Kumar T.K.A."/>
            <person name="Kuo A."/>
            <person name="LaButti K."/>
            <person name="Larrondo L.F."/>
            <person name="Lindquist E."/>
            <person name="Ling A."/>
            <person name="Lombard V."/>
            <person name="Lucas S."/>
            <person name="Lundell T."/>
            <person name="Martin R."/>
            <person name="McLaughlin D.J."/>
            <person name="Morgenstern I."/>
            <person name="Morin E."/>
            <person name="Murat C."/>
            <person name="Nagy L.G."/>
            <person name="Nolan M."/>
            <person name="Ohm R.A."/>
            <person name="Patyshakuliyeva A."/>
            <person name="Rokas A."/>
            <person name="Ruiz-Duenas F.J."/>
            <person name="Sabat G."/>
            <person name="Salamov A."/>
            <person name="Samejima M."/>
            <person name="Schmutz J."/>
            <person name="Slot J.C."/>
            <person name="St John F."/>
            <person name="Stenlid J."/>
            <person name="Sun H."/>
            <person name="Sun S."/>
            <person name="Syed K."/>
            <person name="Tsang A."/>
            <person name="Wiebenga A."/>
            <person name="Young D."/>
            <person name="Pisabarro A."/>
            <person name="Eastwood D.C."/>
            <person name="Martin F."/>
            <person name="Cullen D."/>
            <person name="Grigoriev I.V."/>
            <person name="Hibbett D.S."/>
        </authorList>
    </citation>
    <scope>NUCLEOTIDE SEQUENCE [LARGE SCALE GENOMIC DNA]</scope>
    <source>
        <strain evidence="2 3">MD-104</strain>
    </source>
</reference>
<dbReference type="OrthoDB" id="2844016at2759"/>
<dbReference type="EMBL" id="KB467832">
    <property type="protein sequence ID" value="PCH34742.1"/>
    <property type="molecule type" value="Genomic_DNA"/>
</dbReference>
<dbReference type="OMA" id="GAQIYCA"/>
<feature type="non-terminal residue" evidence="2">
    <location>
        <position position="1"/>
    </location>
</feature>
<keyword evidence="1" id="KW-0732">Signal</keyword>
<evidence type="ECO:0008006" key="4">
    <source>
        <dbReference type="Google" id="ProtNLM"/>
    </source>
</evidence>
<feature type="chain" id="PRO_5013971227" description="Malate dehydrogenase" evidence="1">
    <location>
        <begin position="18"/>
        <end position="210"/>
    </location>
</feature>
<dbReference type="Proteomes" id="UP000218811">
    <property type="component" value="Unassembled WGS sequence"/>
</dbReference>
<sequence length="210" mass="21667">MFSRALILLALASASLALPATVKHSTATWCSGLGGGAFDTAQNFTLTAYDLASTPANSTGVPLVVGQNSSATDAEYKVLSTYESYPYNDFPNFSLISGALIPNPSKANASVSAADVAVAAGAEPSFMVSSSSGLPDPAQIYCAVADTDPDVGHAFPTLAVNGDTDNFHLCKTSGDANAQVNVVYKASSNSSGVYDYDSCYRVRLQLIGLN</sequence>
<proteinExistence type="predicted"/>
<name>A0A2H3IXN6_WOLCO</name>
<keyword evidence="3" id="KW-1185">Reference proteome</keyword>
<evidence type="ECO:0000313" key="3">
    <source>
        <dbReference type="Proteomes" id="UP000218811"/>
    </source>
</evidence>
<gene>
    <name evidence="2" type="ORF">WOLCODRAFT_106469</name>
</gene>
<protein>
    <recommendedName>
        <fullName evidence="4">Malate dehydrogenase</fullName>
    </recommendedName>
</protein>
<evidence type="ECO:0000256" key="1">
    <source>
        <dbReference type="SAM" id="SignalP"/>
    </source>
</evidence>
<accession>A0A2H3IXN6</accession>
<evidence type="ECO:0000313" key="2">
    <source>
        <dbReference type="EMBL" id="PCH34742.1"/>
    </source>
</evidence>
<dbReference type="AlphaFoldDB" id="A0A2H3IXN6"/>
<organism evidence="2 3">
    <name type="scientific">Wolfiporia cocos (strain MD-104)</name>
    <name type="common">Brown rot fungus</name>
    <dbReference type="NCBI Taxonomy" id="742152"/>
    <lineage>
        <taxon>Eukaryota</taxon>
        <taxon>Fungi</taxon>
        <taxon>Dikarya</taxon>
        <taxon>Basidiomycota</taxon>
        <taxon>Agaricomycotina</taxon>
        <taxon>Agaricomycetes</taxon>
        <taxon>Polyporales</taxon>
        <taxon>Phaeolaceae</taxon>
        <taxon>Wolfiporia</taxon>
    </lineage>
</organism>
<feature type="signal peptide" evidence="1">
    <location>
        <begin position="1"/>
        <end position="17"/>
    </location>
</feature>